<evidence type="ECO:0000259" key="1">
    <source>
        <dbReference type="PROSITE" id="PS51831"/>
    </source>
</evidence>
<dbReference type="Gene3D" id="1.10.3210.10">
    <property type="entry name" value="Hypothetical protein af1432"/>
    <property type="match status" value="1"/>
</dbReference>
<dbReference type="Proteomes" id="UP000231407">
    <property type="component" value="Unassembled WGS sequence"/>
</dbReference>
<dbReference type="SMART" id="SM00471">
    <property type="entry name" value="HDc"/>
    <property type="match status" value="1"/>
</dbReference>
<comment type="caution">
    <text evidence="2">The sequence shown here is derived from an EMBL/GenBank/DDBJ whole genome shotgun (WGS) entry which is preliminary data.</text>
</comment>
<feature type="domain" description="HD" evidence="1">
    <location>
        <begin position="30"/>
        <end position="146"/>
    </location>
</feature>
<dbReference type="SUPFAM" id="SSF109604">
    <property type="entry name" value="HD-domain/PDEase-like"/>
    <property type="match status" value="1"/>
</dbReference>
<proteinExistence type="predicted"/>
<evidence type="ECO:0000313" key="2">
    <source>
        <dbReference type="EMBL" id="PIU73711.1"/>
    </source>
</evidence>
<dbReference type="InterPro" id="IPR003607">
    <property type="entry name" value="HD/PDEase_dom"/>
</dbReference>
<gene>
    <name evidence="2" type="ORF">COS78_00915</name>
</gene>
<dbReference type="PROSITE" id="PS51831">
    <property type="entry name" value="HD"/>
    <property type="match status" value="1"/>
</dbReference>
<name>A0A2M7ASW8_9BACT</name>
<protein>
    <recommendedName>
        <fullName evidence="1">HD domain-containing protein</fullName>
    </recommendedName>
</protein>
<sequence length="225" mass="25893">MDTKLLEALKQELKGIFGSVYEYGGGYGYRYQHGVRVMIYCQKIAQFPRFKNEKINLEALLTAALFHDIGKIVAVDKDGLLVYGDYGDKSHEIGGSEIAPKYLKKYISDQKLIDLICLIIKEQDRNVANTRIESSIIKDADRLDHQGVTHIWCSVTYANYQKKNVEAFEEFWKSDEGQVKFESSLNRYNFPEVAQIARKRLAKLKEFTQLMFSEQVGEDIVVDDQ</sequence>
<dbReference type="AlphaFoldDB" id="A0A2M7ASW8"/>
<reference evidence="3" key="1">
    <citation type="submission" date="2017-09" db="EMBL/GenBank/DDBJ databases">
        <title>Depth-based differentiation of microbial function through sediment-hosted aquifers and enrichment of novel symbionts in the deep terrestrial subsurface.</title>
        <authorList>
            <person name="Probst A.J."/>
            <person name="Ladd B."/>
            <person name="Jarett J.K."/>
            <person name="Geller-Mcgrath D.E."/>
            <person name="Sieber C.M.K."/>
            <person name="Emerson J.B."/>
            <person name="Anantharaman K."/>
            <person name="Thomas B.C."/>
            <person name="Malmstrom R."/>
            <person name="Stieglmeier M."/>
            <person name="Klingl A."/>
            <person name="Woyke T."/>
            <person name="Ryan C.M."/>
            <person name="Banfield J.F."/>
        </authorList>
    </citation>
    <scope>NUCLEOTIDE SEQUENCE [LARGE SCALE GENOMIC DNA]</scope>
</reference>
<evidence type="ECO:0000313" key="3">
    <source>
        <dbReference type="Proteomes" id="UP000231407"/>
    </source>
</evidence>
<dbReference type="CDD" id="cd00077">
    <property type="entry name" value="HDc"/>
    <property type="match status" value="1"/>
</dbReference>
<dbReference type="EMBL" id="PEWA01000012">
    <property type="protein sequence ID" value="PIU73711.1"/>
    <property type="molecule type" value="Genomic_DNA"/>
</dbReference>
<dbReference type="InterPro" id="IPR006674">
    <property type="entry name" value="HD_domain"/>
</dbReference>
<dbReference type="Pfam" id="PF01966">
    <property type="entry name" value="HD"/>
    <property type="match status" value="1"/>
</dbReference>
<organism evidence="2 3">
    <name type="scientific">Candidatus Shapirobacteria bacterium CG06_land_8_20_14_3_00_40_12</name>
    <dbReference type="NCBI Taxonomy" id="1974881"/>
    <lineage>
        <taxon>Bacteria</taxon>
        <taxon>Candidatus Shapironibacteriota</taxon>
    </lineage>
</organism>
<accession>A0A2M7ASW8</accession>